<dbReference type="RefSeq" id="WP_121214461.1">
    <property type="nucleotide sequence ID" value="NZ_RBZN01000018.1"/>
</dbReference>
<protein>
    <submittedName>
        <fullName evidence="2">DinB family protein</fullName>
    </submittedName>
</protein>
<gene>
    <name evidence="2" type="ORF">D8M03_09120</name>
</gene>
<dbReference type="EMBL" id="RBZN01000018">
    <property type="protein sequence ID" value="RKQ16766.1"/>
    <property type="molecule type" value="Genomic_DNA"/>
</dbReference>
<dbReference type="InterPro" id="IPR034660">
    <property type="entry name" value="DinB/YfiT-like"/>
</dbReference>
<comment type="caution">
    <text evidence="2">The sequence shown here is derived from an EMBL/GenBank/DDBJ whole genome shotgun (WGS) entry which is preliminary data.</text>
</comment>
<dbReference type="Gene3D" id="1.20.120.450">
    <property type="entry name" value="dinb family like domain"/>
    <property type="match status" value="1"/>
</dbReference>
<proteinExistence type="predicted"/>
<evidence type="ECO:0000259" key="1">
    <source>
        <dbReference type="Pfam" id="PF12867"/>
    </source>
</evidence>
<dbReference type="OrthoDB" id="5464839at2"/>
<organism evidence="2 3">
    <name type="scientific">Ureibacillus endophyticus</name>
    <dbReference type="NCBI Taxonomy" id="1978490"/>
    <lineage>
        <taxon>Bacteria</taxon>
        <taxon>Bacillati</taxon>
        <taxon>Bacillota</taxon>
        <taxon>Bacilli</taxon>
        <taxon>Bacillales</taxon>
        <taxon>Caryophanaceae</taxon>
        <taxon>Ureibacillus</taxon>
    </lineage>
</organism>
<evidence type="ECO:0000313" key="2">
    <source>
        <dbReference type="EMBL" id="RKQ16766.1"/>
    </source>
</evidence>
<evidence type="ECO:0000313" key="3">
    <source>
        <dbReference type="Proteomes" id="UP000272238"/>
    </source>
</evidence>
<name>A0A494Z2V9_9BACL</name>
<dbReference type="Pfam" id="PF12867">
    <property type="entry name" value="DinB_2"/>
    <property type="match status" value="1"/>
</dbReference>
<dbReference type="InterPro" id="IPR024775">
    <property type="entry name" value="DinB-like"/>
</dbReference>
<dbReference type="Proteomes" id="UP000272238">
    <property type="component" value="Unassembled WGS sequence"/>
</dbReference>
<accession>A0A494Z2V9</accession>
<reference evidence="2 3" key="1">
    <citation type="journal article" date="2016" name="Antonie Van Leeuwenhoek">
        <title>Lysinibacillus endophyticus sp. nov., an indole-3-acetic acid producing endophytic bacterium isolated from corn root (Zea mays cv. Xinken-5).</title>
        <authorList>
            <person name="Yu J."/>
            <person name="Guan X."/>
            <person name="Liu C."/>
            <person name="Xiang W."/>
            <person name="Yu Z."/>
            <person name="Liu X."/>
            <person name="Wang G."/>
        </authorList>
    </citation>
    <scope>NUCLEOTIDE SEQUENCE [LARGE SCALE GENOMIC DNA]</scope>
    <source>
        <strain evidence="2 3">DSM 100506</strain>
    </source>
</reference>
<dbReference type="AlphaFoldDB" id="A0A494Z2V9"/>
<feature type="domain" description="DinB-like" evidence="1">
    <location>
        <begin position="5"/>
        <end position="153"/>
    </location>
</feature>
<keyword evidence="3" id="KW-1185">Reference proteome</keyword>
<dbReference type="SUPFAM" id="SSF109854">
    <property type="entry name" value="DinB/YfiT-like putative metalloenzymes"/>
    <property type="match status" value="1"/>
</dbReference>
<sequence>MQINELARDELLKEVESLSDEVLNQKPSTDQWSIKQILEHLFLMEIAIANIIKEQLENGEVQTAKPKPIEATVNRKYKVSAPEFSVPTNDFATLEELKEKLAMSRQELKTVVEKADQIDLENKAYPHPAFGLISLSQWIPFVGYHERRHILQIKEVKESFGI</sequence>